<keyword evidence="1" id="KW-1133">Transmembrane helix</keyword>
<gene>
    <name evidence="2" type="ORF">M404DRAFT_998542</name>
</gene>
<keyword evidence="3" id="KW-1185">Reference proteome</keyword>
<keyword evidence="1" id="KW-0812">Transmembrane</keyword>
<reference evidence="2 3" key="1">
    <citation type="submission" date="2014-04" db="EMBL/GenBank/DDBJ databases">
        <authorList>
            <consortium name="DOE Joint Genome Institute"/>
            <person name="Kuo A."/>
            <person name="Kohler A."/>
            <person name="Costa M.D."/>
            <person name="Nagy L.G."/>
            <person name="Floudas D."/>
            <person name="Copeland A."/>
            <person name="Barry K.W."/>
            <person name="Cichocki N."/>
            <person name="Veneault-Fourrey C."/>
            <person name="LaButti K."/>
            <person name="Lindquist E.A."/>
            <person name="Lipzen A."/>
            <person name="Lundell T."/>
            <person name="Morin E."/>
            <person name="Murat C."/>
            <person name="Sun H."/>
            <person name="Tunlid A."/>
            <person name="Henrissat B."/>
            <person name="Grigoriev I.V."/>
            <person name="Hibbett D.S."/>
            <person name="Martin F."/>
            <person name="Nordberg H.P."/>
            <person name="Cantor M.N."/>
            <person name="Hua S.X."/>
        </authorList>
    </citation>
    <scope>NUCLEOTIDE SEQUENCE [LARGE SCALE GENOMIC DNA]</scope>
    <source>
        <strain evidence="2 3">Marx 270</strain>
    </source>
</reference>
<dbReference type="AlphaFoldDB" id="A0A0C3PFP0"/>
<dbReference type="Proteomes" id="UP000054217">
    <property type="component" value="Unassembled WGS sequence"/>
</dbReference>
<keyword evidence="1" id="KW-0472">Membrane</keyword>
<reference evidence="3" key="2">
    <citation type="submission" date="2015-01" db="EMBL/GenBank/DDBJ databases">
        <title>Evolutionary Origins and Diversification of the Mycorrhizal Mutualists.</title>
        <authorList>
            <consortium name="DOE Joint Genome Institute"/>
            <consortium name="Mycorrhizal Genomics Consortium"/>
            <person name="Kohler A."/>
            <person name="Kuo A."/>
            <person name="Nagy L.G."/>
            <person name="Floudas D."/>
            <person name="Copeland A."/>
            <person name="Barry K.W."/>
            <person name="Cichocki N."/>
            <person name="Veneault-Fourrey C."/>
            <person name="LaButti K."/>
            <person name="Lindquist E.A."/>
            <person name="Lipzen A."/>
            <person name="Lundell T."/>
            <person name="Morin E."/>
            <person name="Murat C."/>
            <person name="Riley R."/>
            <person name="Ohm R."/>
            <person name="Sun H."/>
            <person name="Tunlid A."/>
            <person name="Henrissat B."/>
            <person name="Grigoriev I.V."/>
            <person name="Hibbett D.S."/>
            <person name="Martin F."/>
        </authorList>
    </citation>
    <scope>NUCLEOTIDE SEQUENCE [LARGE SCALE GENOMIC DNA]</scope>
    <source>
        <strain evidence="3">Marx 270</strain>
    </source>
</reference>
<sequence>MDALLWYINSYVTVMGVLCATLWFSGSEWVQTRSQPLSGDVFSFKTNLRTVHDRKSESEIGAVDKWSSTPCTADLDAGPATHCKQPATLAEEEKYCTM</sequence>
<evidence type="ECO:0000313" key="2">
    <source>
        <dbReference type="EMBL" id="KIO07121.1"/>
    </source>
</evidence>
<protein>
    <submittedName>
        <fullName evidence="2">Uncharacterized protein</fullName>
    </submittedName>
</protein>
<accession>A0A0C3PFP0</accession>
<evidence type="ECO:0000313" key="3">
    <source>
        <dbReference type="Proteomes" id="UP000054217"/>
    </source>
</evidence>
<name>A0A0C3PFP0_PISTI</name>
<organism evidence="2 3">
    <name type="scientific">Pisolithus tinctorius Marx 270</name>
    <dbReference type="NCBI Taxonomy" id="870435"/>
    <lineage>
        <taxon>Eukaryota</taxon>
        <taxon>Fungi</taxon>
        <taxon>Dikarya</taxon>
        <taxon>Basidiomycota</taxon>
        <taxon>Agaricomycotina</taxon>
        <taxon>Agaricomycetes</taxon>
        <taxon>Agaricomycetidae</taxon>
        <taxon>Boletales</taxon>
        <taxon>Sclerodermatineae</taxon>
        <taxon>Pisolithaceae</taxon>
        <taxon>Pisolithus</taxon>
    </lineage>
</organism>
<dbReference type="OrthoDB" id="10504126at2759"/>
<proteinExistence type="predicted"/>
<feature type="transmembrane region" description="Helical" evidence="1">
    <location>
        <begin position="6"/>
        <end position="24"/>
    </location>
</feature>
<evidence type="ECO:0000256" key="1">
    <source>
        <dbReference type="SAM" id="Phobius"/>
    </source>
</evidence>
<dbReference type="EMBL" id="KN831961">
    <property type="protein sequence ID" value="KIO07121.1"/>
    <property type="molecule type" value="Genomic_DNA"/>
</dbReference>
<dbReference type="InParanoid" id="A0A0C3PFP0"/>
<dbReference type="HOGENOM" id="CLU_136926_0_0_1"/>